<accession>F2DWB1</accession>
<evidence type="ECO:0000313" key="1">
    <source>
        <dbReference type="EMBL" id="BAJ99382.1"/>
    </source>
</evidence>
<dbReference type="AlphaFoldDB" id="F2DWB1"/>
<proteinExistence type="evidence at transcript level"/>
<protein>
    <submittedName>
        <fullName evidence="1">Predicted protein</fullName>
    </submittedName>
</protein>
<name>F2DWB1_HORVV</name>
<dbReference type="EMBL" id="AK368179">
    <property type="protein sequence ID" value="BAJ99382.1"/>
    <property type="molecule type" value="mRNA"/>
</dbReference>
<organism evidence="1">
    <name type="scientific">Hordeum vulgare subsp. vulgare</name>
    <name type="common">Domesticated barley</name>
    <dbReference type="NCBI Taxonomy" id="112509"/>
    <lineage>
        <taxon>Eukaryota</taxon>
        <taxon>Viridiplantae</taxon>
        <taxon>Streptophyta</taxon>
        <taxon>Embryophyta</taxon>
        <taxon>Tracheophyta</taxon>
        <taxon>Spermatophyta</taxon>
        <taxon>Magnoliopsida</taxon>
        <taxon>Liliopsida</taxon>
        <taxon>Poales</taxon>
        <taxon>Poaceae</taxon>
        <taxon>BOP clade</taxon>
        <taxon>Pooideae</taxon>
        <taxon>Triticodae</taxon>
        <taxon>Triticeae</taxon>
        <taxon>Hordeinae</taxon>
        <taxon>Hordeum</taxon>
    </lineage>
</organism>
<sequence>MTQYPPGKALYANFGGVHPHFDLPSLHKLILFIQYHQHCRNSGFRWIVGRVSNVKAMELYKRIGARVLKEVNFERKGKTFRLFFFDFDLHGETFNFCLDNLDKLNQKLMERNMLKNSKL</sequence>
<reference evidence="1" key="1">
    <citation type="journal article" date="2011" name="Plant Physiol.">
        <title>Comprehensive sequence analysis of 24,783 barley full-length cDNAs derived from 12 clone libraries.</title>
        <authorList>
            <person name="Matsumoto T."/>
            <person name="Tanaka T."/>
            <person name="Sakai H."/>
            <person name="Amano N."/>
            <person name="Kanamori H."/>
            <person name="Kurita K."/>
            <person name="Kikuta A."/>
            <person name="Kamiya K."/>
            <person name="Yamamoto M."/>
            <person name="Ikawa H."/>
            <person name="Fujii N."/>
            <person name="Hori K."/>
            <person name="Itoh T."/>
            <person name="Sato K."/>
        </authorList>
    </citation>
    <scope>NUCLEOTIDE SEQUENCE</scope>
    <source>
        <tissue evidence="1">Shoot and root</tissue>
    </source>
</reference>